<keyword evidence="4 9" id="KW-0812">Transmembrane</keyword>
<keyword evidence="8 9" id="KW-0472">Membrane</keyword>
<dbReference type="PANTHER" id="PTHR42982:SF1">
    <property type="entry name" value="SEC-INDEPENDENT PROTEIN TRANSLOCASE PROTEIN TATA"/>
    <property type="match status" value="1"/>
</dbReference>
<keyword evidence="5 9" id="KW-0653">Protein transport</keyword>
<dbReference type="GO" id="GO:0008320">
    <property type="term" value="F:protein transmembrane transporter activity"/>
    <property type="evidence" value="ECO:0007669"/>
    <property type="project" value="UniProtKB-UniRule"/>
</dbReference>
<dbReference type="NCBIfam" id="TIGR01411">
    <property type="entry name" value="tatAE"/>
    <property type="match status" value="1"/>
</dbReference>
<feature type="transmembrane region" description="Helical" evidence="9">
    <location>
        <begin position="6"/>
        <end position="26"/>
    </location>
</feature>
<comment type="subcellular location">
    <subcellularLocation>
        <location evidence="1 9">Cell membrane</location>
        <topology evidence="1 9">Single-pass membrane protein</topology>
    </subcellularLocation>
</comment>
<evidence type="ECO:0000313" key="10">
    <source>
        <dbReference type="EMBL" id="CAG9607903.1"/>
    </source>
</evidence>
<evidence type="ECO:0000256" key="8">
    <source>
        <dbReference type="ARBA" id="ARBA00023136"/>
    </source>
</evidence>
<evidence type="ECO:0000313" key="11">
    <source>
        <dbReference type="Proteomes" id="UP000789845"/>
    </source>
</evidence>
<proteinExistence type="inferred from homology"/>
<evidence type="ECO:0000256" key="3">
    <source>
        <dbReference type="ARBA" id="ARBA00022475"/>
    </source>
</evidence>
<dbReference type="Gene3D" id="1.20.5.3310">
    <property type="match status" value="1"/>
</dbReference>
<dbReference type="GO" id="GO:0043953">
    <property type="term" value="P:protein transport by the Tat complex"/>
    <property type="evidence" value="ECO:0007669"/>
    <property type="project" value="UniProtKB-UniRule"/>
</dbReference>
<dbReference type="PANTHER" id="PTHR42982">
    <property type="entry name" value="SEC-INDEPENDENT PROTEIN TRANSLOCASE PROTEIN TATA"/>
    <property type="match status" value="1"/>
</dbReference>
<comment type="function">
    <text evidence="9">Part of the twin-arginine translocation (Tat) system that transports large folded proteins containing a characteristic twin-arginine motif in their signal peptide across membranes. TatA could form the protein-conducting channel of the Tat system.</text>
</comment>
<keyword evidence="7 9" id="KW-0811">Translocation</keyword>
<dbReference type="NCBIfam" id="NF011430">
    <property type="entry name" value="PRK14861.1"/>
    <property type="match status" value="1"/>
</dbReference>
<dbReference type="EMBL" id="CAKJTG010000007">
    <property type="protein sequence ID" value="CAG9607903.1"/>
    <property type="molecule type" value="Genomic_DNA"/>
</dbReference>
<gene>
    <name evidence="10" type="primary">tatAd_1</name>
    <name evidence="9" type="synonym">tatA</name>
    <name evidence="10" type="ORF">NEOCIP111885_01595</name>
</gene>
<evidence type="ECO:0000256" key="4">
    <source>
        <dbReference type="ARBA" id="ARBA00022692"/>
    </source>
</evidence>
<evidence type="ECO:0000256" key="5">
    <source>
        <dbReference type="ARBA" id="ARBA00022927"/>
    </source>
</evidence>
<dbReference type="RefSeq" id="WP_230496152.1">
    <property type="nucleotide sequence ID" value="NZ_CAKJTG010000007.1"/>
</dbReference>
<evidence type="ECO:0000256" key="1">
    <source>
        <dbReference type="ARBA" id="ARBA00004162"/>
    </source>
</evidence>
<dbReference type="PRINTS" id="PR01506">
    <property type="entry name" value="TATBPROTEIN"/>
</dbReference>
<sequence length="67" mass="7397">MLSNIGAPGMILILIVALIVFGPNRLPEMGKAVGKSLREFKRASEGIQESILKEMKEEVTVDKQENK</sequence>
<comment type="subunit">
    <text evidence="9">Forms a complex with TatC.</text>
</comment>
<evidence type="ECO:0000256" key="9">
    <source>
        <dbReference type="HAMAP-Rule" id="MF_00236"/>
    </source>
</evidence>
<dbReference type="Proteomes" id="UP000789845">
    <property type="component" value="Unassembled WGS sequence"/>
</dbReference>
<accession>A0A9C7G8X3</accession>
<keyword evidence="6 9" id="KW-1133">Transmembrane helix</keyword>
<evidence type="ECO:0000256" key="7">
    <source>
        <dbReference type="ARBA" id="ARBA00023010"/>
    </source>
</evidence>
<evidence type="ECO:0000256" key="2">
    <source>
        <dbReference type="ARBA" id="ARBA00022448"/>
    </source>
</evidence>
<name>A0A9C7G8X3_9BACI</name>
<dbReference type="Pfam" id="PF02416">
    <property type="entry name" value="TatA_B_E"/>
    <property type="match status" value="1"/>
</dbReference>
<protein>
    <recommendedName>
        <fullName evidence="9">Sec-independent protein translocase protein TatA</fullName>
    </recommendedName>
</protein>
<evidence type="ECO:0000256" key="6">
    <source>
        <dbReference type="ARBA" id="ARBA00022989"/>
    </source>
</evidence>
<dbReference type="HAMAP" id="MF_00236">
    <property type="entry name" value="TatA_E"/>
    <property type="match status" value="1"/>
</dbReference>
<dbReference type="InterPro" id="IPR003369">
    <property type="entry name" value="TatA/B/E"/>
</dbReference>
<reference evidence="10" key="1">
    <citation type="submission" date="2021-10" db="EMBL/GenBank/DDBJ databases">
        <authorList>
            <person name="Criscuolo A."/>
        </authorList>
    </citation>
    <scope>NUCLEOTIDE SEQUENCE</scope>
    <source>
        <strain evidence="10">CIP111885</strain>
    </source>
</reference>
<organism evidence="10 11">
    <name type="scientific">Pseudoneobacillus rhizosphaerae</name>
    <dbReference type="NCBI Taxonomy" id="2880968"/>
    <lineage>
        <taxon>Bacteria</taxon>
        <taxon>Bacillati</taxon>
        <taxon>Bacillota</taxon>
        <taxon>Bacilli</taxon>
        <taxon>Bacillales</taxon>
        <taxon>Bacillaceae</taxon>
        <taxon>Pseudoneobacillus</taxon>
    </lineage>
</organism>
<dbReference type="InterPro" id="IPR006312">
    <property type="entry name" value="TatA/E"/>
</dbReference>
<keyword evidence="3 9" id="KW-1003">Cell membrane</keyword>
<dbReference type="GO" id="GO:0033281">
    <property type="term" value="C:TAT protein transport complex"/>
    <property type="evidence" value="ECO:0007669"/>
    <property type="project" value="UniProtKB-UniRule"/>
</dbReference>
<dbReference type="AlphaFoldDB" id="A0A9C7G8X3"/>
<keyword evidence="2 9" id="KW-0813">Transport</keyword>
<keyword evidence="11" id="KW-1185">Reference proteome</keyword>
<comment type="similarity">
    <text evidence="9">Belongs to the TatA/E family.</text>
</comment>
<comment type="caution">
    <text evidence="10">The sequence shown here is derived from an EMBL/GenBank/DDBJ whole genome shotgun (WGS) entry which is preliminary data.</text>
</comment>